<dbReference type="GO" id="GO:0051287">
    <property type="term" value="F:NAD binding"/>
    <property type="evidence" value="ECO:0007669"/>
    <property type="project" value="InterPro"/>
</dbReference>
<evidence type="ECO:0000256" key="4">
    <source>
        <dbReference type="ARBA" id="ARBA00023002"/>
    </source>
</evidence>
<dbReference type="SMART" id="SM00846">
    <property type="entry name" value="Gp_dh_N"/>
    <property type="match status" value="1"/>
</dbReference>
<gene>
    <name evidence="13" type="primary">gap</name>
    <name evidence="13" type="ORF">EIK79_12260</name>
</gene>
<dbReference type="Proteomes" id="UP000282322">
    <property type="component" value="Unassembled WGS sequence"/>
</dbReference>
<evidence type="ECO:0000313" key="13">
    <source>
        <dbReference type="EMBL" id="RRJ29412.1"/>
    </source>
</evidence>
<feature type="domain" description="Glyceraldehyde 3-phosphate dehydrogenase NAD(P) binding" evidence="12">
    <location>
        <begin position="16"/>
        <end position="164"/>
    </location>
</feature>
<evidence type="ECO:0000256" key="9">
    <source>
        <dbReference type="PIRSR" id="PIRSR000149-3"/>
    </source>
</evidence>
<evidence type="ECO:0000256" key="2">
    <source>
        <dbReference type="ARBA" id="ARBA00013024"/>
    </source>
</evidence>
<dbReference type="InterPro" id="IPR006424">
    <property type="entry name" value="Glyceraldehyde-3-P_DH_1"/>
</dbReference>
<comment type="catalytic activity">
    <reaction evidence="5">
        <text>D-glyceraldehyde 3-phosphate + phosphate + NADP(+) = (2R)-3-phospho-glyceroyl phosphate + NADPH + H(+)</text>
        <dbReference type="Rhea" id="RHEA:10296"/>
        <dbReference type="ChEBI" id="CHEBI:15378"/>
        <dbReference type="ChEBI" id="CHEBI:43474"/>
        <dbReference type="ChEBI" id="CHEBI:57604"/>
        <dbReference type="ChEBI" id="CHEBI:57783"/>
        <dbReference type="ChEBI" id="CHEBI:58349"/>
        <dbReference type="ChEBI" id="CHEBI:59776"/>
        <dbReference type="EC" id="1.2.1.59"/>
    </reaction>
</comment>
<feature type="binding site" evidence="8">
    <location>
        <begin position="163"/>
        <end position="165"/>
    </location>
    <ligand>
        <name>D-glyceraldehyde 3-phosphate</name>
        <dbReference type="ChEBI" id="CHEBI:59776"/>
    </ligand>
</feature>
<dbReference type="SUPFAM" id="SSF55347">
    <property type="entry name" value="Glyceraldehyde-3-phosphate dehydrogenase-like, C-terminal domain"/>
    <property type="match status" value="1"/>
</dbReference>
<feature type="binding site" evidence="9">
    <location>
        <position position="132"/>
    </location>
    <ligand>
        <name>NAD(+)</name>
        <dbReference type="ChEBI" id="CHEBI:57540"/>
    </ligand>
</feature>
<feature type="binding site" evidence="8">
    <location>
        <begin position="222"/>
        <end position="223"/>
    </location>
    <ligand>
        <name>D-glyceraldehyde 3-phosphate</name>
        <dbReference type="ChEBI" id="CHEBI:59776"/>
    </ligand>
</feature>
<proteinExistence type="inferred from homology"/>
<reference evidence="13 14" key="1">
    <citation type="submission" date="2018-11" db="EMBL/GenBank/DDBJ databases">
        <title>Taxonoimc description of Halomarina strain SPP-AMP-1.</title>
        <authorList>
            <person name="Pal Y."/>
            <person name="Srinivasana K."/>
            <person name="Verma A."/>
            <person name="Kumar P."/>
        </authorList>
    </citation>
    <scope>NUCLEOTIDE SEQUENCE [LARGE SCALE GENOMIC DNA]</scope>
    <source>
        <strain evidence="13 14">SPP-AMP-1</strain>
    </source>
</reference>
<evidence type="ECO:0000256" key="6">
    <source>
        <dbReference type="ARBA" id="ARBA00048853"/>
    </source>
</evidence>
<dbReference type="RefSeq" id="WP_124955403.1">
    <property type="nucleotide sequence ID" value="NZ_RRCH01000028.1"/>
</dbReference>
<dbReference type="CDD" id="cd18126">
    <property type="entry name" value="GAPDH_I_C"/>
    <property type="match status" value="1"/>
</dbReference>
<protein>
    <recommendedName>
        <fullName evidence="2">glyceraldehyde-3-phosphate dehydrogenase (NAD(P)(+)) (phosphorylating)</fullName>
        <ecNumber evidence="2">1.2.1.59</ecNumber>
    </recommendedName>
</protein>
<evidence type="ECO:0000256" key="5">
    <source>
        <dbReference type="ARBA" id="ARBA00048067"/>
    </source>
</evidence>
<dbReference type="SUPFAM" id="SSF51735">
    <property type="entry name" value="NAD(P)-binding Rossmann-fold domains"/>
    <property type="match status" value="1"/>
</dbReference>
<comment type="caution">
    <text evidence="13">The sequence shown here is derived from an EMBL/GenBank/DDBJ whole genome shotgun (WGS) entry which is preliminary data.</text>
</comment>
<keyword evidence="9" id="KW-0520">NAD</keyword>
<dbReference type="Gene3D" id="3.40.50.720">
    <property type="entry name" value="NAD(P)-binding Rossmann-like Domain"/>
    <property type="match status" value="1"/>
</dbReference>
<dbReference type="PIRSF" id="PIRSF000149">
    <property type="entry name" value="GAP_DH"/>
    <property type="match status" value="1"/>
</dbReference>
<evidence type="ECO:0000256" key="10">
    <source>
        <dbReference type="PIRSR" id="PIRSR000149-4"/>
    </source>
</evidence>
<dbReference type="GO" id="GO:0006006">
    <property type="term" value="P:glucose metabolic process"/>
    <property type="evidence" value="ECO:0007669"/>
    <property type="project" value="InterPro"/>
</dbReference>
<feature type="binding site" evidence="8">
    <location>
        <position position="194"/>
    </location>
    <ligand>
        <name>D-glyceraldehyde 3-phosphate</name>
        <dbReference type="ChEBI" id="CHEBI:59776"/>
    </ligand>
</feature>
<sequence>MGEHPNSDSMRSDDTLRIGLNGFGRIGRAVFRASLSDDTVEIVAINDVMDDDDMEYLLRYDSVHGQLEGVSRNGDILSVGSRQIQLLSEHEPSALPWDEIGIDVAIEATGLFRTHEEAAQHLQAGAEKVIISAPPKGETTVPMFIYGVNHAEYDGEDVISNASCTTNSVVPVVKVLNEAFGIESGLLTTVHAYTGSQGLVDGPLAKRRRGRAAAENIVPTTTGAAVATTEILPELKGKLDGMAMRVPVPDGSITDLTISLETDITKSEVADAFRDAADNDLAGILGYTDEEIVSQDIIGLPLASYIDLESLMVVAGNLVKVLTWYDNEYGYSTQMLNLAAYIATETGVMESKEAVHTNTN</sequence>
<keyword evidence="14" id="KW-1185">Reference proteome</keyword>
<dbReference type="AlphaFoldDB" id="A0A3P3R7H9"/>
<comment type="similarity">
    <text evidence="1 11">Belongs to the glyceraldehyde-3-phosphate dehydrogenase family.</text>
</comment>
<dbReference type="FunFam" id="3.40.50.720:FF:000001">
    <property type="entry name" value="Glyceraldehyde-3-phosphate dehydrogenase"/>
    <property type="match status" value="1"/>
</dbReference>
<feature type="site" description="Activates thiol group during catalysis" evidence="10">
    <location>
        <position position="191"/>
    </location>
</feature>
<evidence type="ECO:0000256" key="1">
    <source>
        <dbReference type="ARBA" id="ARBA00007406"/>
    </source>
</evidence>
<dbReference type="InterPro" id="IPR020831">
    <property type="entry name" value="GlycerAld/Erythrose_P_DH"/>
</dbReference>
<evidence type="ECO:0000313" key="14">
    <source>
        <dbReference type="Proteomes" id="UP000282322"/>
    </source>
</evidence>
<feature type="binding site" evidence="9">
    <location>
        <begin position="25"/>
        <end position="26"/>
    </location>
    <ligand>
        <name>NAD(+)</name>
        <dbReference type="ChEBI" id="CHEBI:57540"/>
    </ligand>
</feature>
<feature type="active site" description="Nucleophile" evidence="7">
    <location>
        <position position="164"/>
    </location>
</feature>
<dbReference type="Gene3D" id="3.30.360.10">
    <property type="entry name" value="Dihydrodipicolinate Reductase, domain 2"/>
    <property type="match status" value="1"/>
</dbReference>
<evidence type="ECO:0000256" key="8">
    <source>
        <dbReference type="PIRSR" id="PIRSR000149-2"/>
    </source>
</evidence>
<dbReference type="PANTHER" id="PTHR43148">
    <property type="entry name" value="GLYCERALDEHYDE-3-PHOSPHATE DEHYDROGENASE 2"/>
    <property type="match status" value="1"/>
</dbReference>
<organism evidence="13 14">
    <name type="scientific">Halocatena pleomorpha</name>
    <dbReference type="NCBI Taxonomy" id="1785090"/>
    <lineage>
        <taxon>Archaea</taxon>
        <taxon>Methanobacteriati</taxon>
        <taxon>Methanobacteriota</taxon>
        <taxon>Stenosarchaea group</taxon>
        <taxon>Halobacteria</taxon>
        <taxon>Halobacteriales</taxon>
        <taxon>Natronomonadaceae</taxon>
        <taxon>Halocatena</taxon>
    </lineage>
</organism>
<evidence type="ECO:0000256" key="3">
    <source>
        <dbReference type="ARBA" id="ARBA00022857"/>
    </source>
</evidence>
<dbReference type="FunFam" id="3.30.360.10:FF:000002">
    <property type="entry name" value="Glyceraldehyde-3-phosphate dehydrogenase"/>
    <property type="match status" value="1"/>
</dbReference>
<evidence type="ECO:0000259" key="12">
    <source>
        <dbReference type="SMART" id="SM00846"/>
    </source>
</evidence>
<keyword evidence="9" id="KW-0547">Nucleotide-binding</keyword>
<dbReference type="NCBIfam" id="TIGR01534">
    <property type="entry name" value="GAPDH-I"/>
    <property type="match status" value="1"/>
</dbReference>
<dbReference type="CDD" id="cd05214">
    <property type="entry name" value="GAPDH_I_N"/>
    <property type="match status" value="1"/>
</dbReference>
<dbReference type="GO" id="GO:0050661">
    <property type="term" value="F:NADP binding"/>
    <property type="evidence" value="ECO:0007669"/>
    <property type="project" value="InterPro"/>
</dbReference>
<feature type="binding site" evidence="9">
    <location>
        <position position="327"/>
    </location>
    <ligand>
        <name>NAD(+)</name>
        <dbReference type="ChEBI" id="CHEBI:57540"/>
    </ligand>
</feature>
<dbReference type="InterPro" id="IPR020828">
    <property type="entry name" value="GlycerAld_3-P_DH_NAD(P)-bd"/>
</dbReference>
<evidence type="ECO:0000256" key="11">
    <source>
        <dbReference type="RuleBase" id="RU000397"/>
    </source>
</evidence>
<name>A0A3P3R7H9_9EURY</name>
<dbReference type="Pfam" id="PF00044">
    <property type="entry name" value="Gp_dh_N"/>
    <property type="match status" value="1"/>
</dbReference>
<dbReference type="OrthoDB" id="30535at2157"/>
<keyword evidence="3" id="KW-0521">NADP</keyword>
<dbReference type="PRINTS" id="PR00078">
    <property type="entry name" value="G3PDHDRGNASE"/>
</dbReference>
<feature type="binding site" evidence="9">
    <location>
        <position position="47"/>
    </location>
    <ligand>
        <name>NAD(+)</name>
        <dbReference type="ChEBI" id="CHEBI:57540"/>
    </ligand>
</feature>
<accession>A0A3P3R7H9</accession>
<dbReference type="GO" id="GO:0043891">
    <property type="term" value="F:glyceraldehyde-3-phosphate dehydrogenase [NAD(P)+] (phosphorylating) activity"/>
    <property type="evidence" value="ECO:0007669"/>
    <property type="project" value="UniProtKB-EC"/>
</dbReference>
<dbReference type="Pfam" id="PF02800">
    <property type="entry name" value="Gp_dh_C"/>
    <property type="match status" value="1"/>
</dbReference>
<evidence type="ECO:0000256" key="7">
    <source>
        <dbReference type="PIRSR" id="PIRSR000149-1"/>
    </source>
</evidence>
<keyword evidence="4" id="KW-0560">Oxidoreductase</keyword>
<dbReference type="InterPro" id="IPR036291">
    <property type="entry name" value="NAD(P)-bd_dom_sf"/>
</dbReference>
<dbReference type="EMBL" id="RRCH01000028">
    <property type="protein sequence ID" value="RRJ29412.1"/>
    <property type="molecule type" value="Genomic_DNA"/>
</dbReference>
<comment type="catalytic activity">
    <reaction evidence="6">
        <text>D-glyceraldehyde 3-phosphate + phosphate + NAD(+) = (2R)-3-phospho-glyceroyl phosphate + NADH + H(+)</text>
        <dbReference type="Rhea" id="RHEA:10300"/>
        <dbReference type="ChEBI" id="CHEBI:15378"/>
        <dbReference type="ChEBI" id="CHEBI:43474"/>
        <dbReference type="ChEBI" id="CHEBI:57540"/>
        <dbReference type="ChEBI" id="CHEBI:57604"/>
        <dbReference type="ChEBI" id="CHEBI:57945"/>
        <dbReference type="ChEBI" id="CHEBI:59776"/>
        <dbReference type="EC" id="1.2.1.59"/>
    </reaction>
</comment>
<dbReference type="InterPro" id="IPR020829">
    <property type="entry name" value="GlycerAld_3-P_DH_cat"/>
</dbReference>
<dbReference type="EC" id="1.2.1.59" evidence="2"/>
<feature type="binding site" evidence="8">
    <location>
        <position position="245"/>
    </location>
    <ligand>
        <name>D-glyceraldehyde 3-phosphate</name>
        <dbReference type="ChEBI" id="CHEBI:59776"/>
    </ligand>
</feature>